<dbReference type="AlphaFoldDB" id="A0ABD0P1Z9"/>
<feature type="coiled-coil region" evidence="1">
    <location>
        <begin position="38"/>
        <end position="65"/>
    </location>
</feature>
<proteinExistence type="predicted"/>
<accession>A0ABD0P1Z9</accession>
<evidence type="ECO:0000313" key="3">
    <source>
        <dbReference type="Proteomes" id="UP001529510"/>
    </source>
</evidence>
<dbReference type="Proteomes" id="UP001529510">
    <property type="component" value="Unassembled WGS sequence"/>
</dbReference>
<protein>
    <submittedName>
        <fullName evidence="2">Uncharacterized protein</fullName>
    </submittedName>
</protein>
<dbReference type="EMBL" id="JAMKFB020000019">
    <property type="protein sequence ID" value="KAL0167221.1"/>
    <property type="molecule type" value="Genomic_DNA"/>
</dbReference>
<feature type="non-terminal residue" evidence="2">
    <location>
        <position position="71"/>
    </location>
</feature>
<reference evidence="2 3" key="1">
    <citation type="submission" date="2024-05" db="EMBL/GenBank/DDBJ databases">
        <title>Genome sequencing and assembly of Indian major carp, Cirrhinus mrigala (Hamilton, 1822).</title>
        <authorList>
            <person name="Mohindra V."/>
            <person name="Chowdhury L.M."/>
            <person name="Lal K."/>
            <person name="Jena J.K."/>
        </authorList>
    </citation>
    <scope>NUCLEOTIDE SEQUENCE [LARGE SCALE GENOMIC DNA]</scope>
    <source>
        <strain evidence="2">CM1030</strain>
        <tissue evidence="2">Blood</tissue>
    </source>
</reference>
<gene>
    <name evidence="2" type="ORF">M9458_039065</name>
</gene>
<keyword evidence="1" id="KW-0175">Coiled coil</keyword>
<comment type="caution">
    <text evidence="2">The sequence shown here is derived from an EMBL/GenBank/DDBJ whole genome shotgun (WGS) entry which is preliminary data.</text>
</comment>
<keyword evidence="3" id="KW-1185">Reference proteome</keyword>
<feature type="non-terminal residue" evidence="2">
    <location>
        <position position="1"/>
    </location>
</feature>
<organism evidence="2 3">
    <name type="scientific">Cirrhinus mrigala</name>
    <name type="common">Mrigala</name>
    <dbReference type="NCBI Taxonomy" id="683832"/>
    <lineage>
        <taxon>Eukaryota</taxon>
        <taxon>Metazoa</taxon>
        <taxon>Chordata</taxon>
        <taxon>Craniata</taxon>
        <taxon>Vertebrata</taxon>
        <taxon>Euteleostomi</taxon>
        <taxon>Actinopterygii</taxon>
        <taxon>Neopterygii</taxon>
        <taxon>Teleostei</taxon>
        <taxon>Ostariophysi</taxon>
        <taxon>Cypriniformes</taxon>
        <taxon>Cyprinidae</taxon>
        <taxon>Labeoninae</taxon>
        <taxon>Labeonini</taxon>
        <taxon>Cirrhinus</taxon>
    </lineage>
</organism>
<name>A0ABD0P1Z9_CIRMR</name>
<evidence type="ECO:0000256" key="1">
    <source>
        <dbReference type="SAM" id="Coils"/>
    </source>
</evidence>
<sequence length="71" mass="8303">DECRLQLEAQRISLSQIHAAQLELLRESLFAQTQAQLLSREQELQDAHEQELRLLQEEMRREQQGLNGHPA</sequence>
<evidence type="ECO:0000313" key="2">
    <source>
        <dbReference type="EMBL" id="KAL0167221.1"/>
    </source>
</evidence>